<feature type="transmembrane region" description="Helical" evidence="1">
    <location>
        <begin position="12"/>
        <end position="30"/>
    </location>
</feature>
<keyword evidence="1" id="KW-0812">Transmembrane</keyword>
<keyword evidence="1" id="KW-0472">Membrane</keyword>
<gene>
    <name evidence="2" type="ORF">ODALV1_LOCUS5072</name>
</gene>
<organism evidence="2 3">
    <name type="scientific">Orchesella dallaii</name>
    <dbReference type="NCBI Taxonomy" id="48710"/>
    <lineage>
        <taxon>Eukaryota</taxon>
        <taxon>Metazoa</taxon>
        <taxon>Ecdysozoa</taxon>
        <taxon>Arthropoda</taxon>
        <taxon>Hexapoda</taxon>
        <taxon>Collembola</taxon>
        <taxon>Entomobryomorpha</taxon>
        <taxon>Entomobryoidea</taxon>
        <taxon>Orchesellidae</taxon>
        <taxon>Orchesellinae</taxon>
        <taxon>Orchesella</taxon>
    </lineage>
</organism>
<evidence type="ECO:0000313" key="2">
    <source>
        <dbReference type="EMBL" id="CAL8081962.1"/>
    </source>
</evidence>
<sequence>MATIETLSLSSFYSKTIITIVFNIFLRKSFQLRNKKKRQSESASSTYKLCQALLITLNVDWQPVQPFLKQLGKELAFERQNEAGLNPDKKLIRSVNIQC</sequence>
<keyword evidence="1" id="KW-1133">Transmembrane helix</keyword>
<accession>A0ABP1PXY9</accession>
<dbReference type="Proteomes" id="UP001642540">
    <property type="component" value="Unassembled WGS sequence"/>
</dbReference>
<evidence type="ECO:0000313" key="3">
    <source>
        <dbReference type="Proteomes" id="UP001642540"/>
    </source>
</evidence>
<protein>
    <submittedName>
        <fullName evidence="2">Uncharacterized protein</fullName>
    </submittedName>
</protein>
<name>A0ABP1PXY9_9HEXA</name>
<evidence type="ECO:0000256" key="1">
    <source>
        <dbReference type="SAM" id="Phobius"/>
    </source>
</evidence>
<proteinExistence type="predicted"/>
<comment type="caution">
    <text evidence="2">The sequence shown here is derived from an EMBL/GenBank/DDBJ whole genome shotgun (WGS) entry which is preliminary data.</text>
</comment>
<reference evidence="2 3" key="1">
    <citation type="submission" date="2024-08" db="EMBL/GenBank/DDBJ databases">
        <authorList>
            <person name="Cucini C."/>
            <person name="Frati F."/>
        </authorList>
    </citation>
    <scope>NUCLEOTIDE SEQUENCE [LARGE SCALE GENOMIC DNA]</scope>
</reference>
<dbReference type="EMBL" id="CAXLJM020000015">
    <property type="protein sequence ID" value="CAL8081962.1"/>
    <property type="molecule type" value="Genomic_DNA"/>
</dbReference>
<keyword evidence="3" id="KW-1185">Reference proteome</keyword>